<evidence type="ECO:0000256" key="6">
    <source>
        <dbReference type="ARBA" id="ARBA00023027"/>
    </source>
</evidence>
<keyword evidence="4" id="KW-0479">Metal-binding</keyword>
<dbReference type="InterPro" id="IPR005255">
    <property type="entry name" value="PdxA_fam"/>
</dbReference>
<dbReference type="GO" id="GO:0050570">
    <property type="term" value="F:4-hydroxythreonine-4-phosphate dehydrogenase activity"/>
    <property type="evidence" value="ECO:0007669"/>
    <property type="project" value="UniProtKB-EC"/>
</dbReference>
<dbReference type="SUPFAM" id="SSF53659">
    <property type="entry name" value="Isocitrate/Isopropylmalate dehydrogenase-like"/>
    <property type="match status" value="1"/>
</dbReference>
<comment type="cofactor">
    <cofactor evidence="1">
        <name>a divalent metal cation</name>
        <dbReference type="ChEBI" id="CHEBI:60240"/>
    </cofactor>
</comment>
<dbReference type="Proteomes" id="UP001304683">
    <property type="component" value="Chromosome"/>
</dbReference>
<dbReference type="EMBL" id="CP132508">
    <property type="protein sequence ID" value="WPD18743.1"/>
    <property type="molecule type" value="Genomic_DNA"/>
</dbReference>
<evidence type="ECO:0000256" key="2">
    <source>
        <dbReference type="ARBA" id="ARBA00009464"/>
    </source>
</evidence>
<accession>A0ABZ0QNZ9</accession>
<evidence type="ECO:0000256" key="4">
    <source>
        <dbReference type="ARBA" id="ARBA00022723"/>
    </source>
</evidence>
<evidence type="ECO:0000313" key="7">
    <source>
        <dbReference type="EMBL" id="WPD18743.1"/>
    </source>
</evidence>
<evidence type="ECO:0000256" key="1">
    <source>
        <dbReference type="ARBA" id="ARBA00001968"/>
    </source>
</evidence>
<evidence type="ECO:0000256" key="5">
    <source>
        <dbReference type="ARBA" id="ARBA00023002"/>
    </source>
</evidence>
<protein>
    <submittedName>
        <fullName evidence="7">4-hydroxythreonine-4-phosphate dehydrogenase PdxA</fullName>
        <ecNumber evidence="7">1.1.1.262</ecNumber>
    </submittedName>
</protein>
<organism evidence="7 8">
    <name type="scientific">Thermaerobacter composti</name>
    <dbReference type="NCBI Taxonomy" id="554949"/>
    <lineage>
        <taxon>Bacteria</taxon>
        <taxon>Bacillati</taxon>
        <taxon>Bacillota</taxon>
        <taxon>Clostridia</taxon>
        <taxon>Eubacteriales</taxon>
        <taxon>Clostridiales Family XVII. Incertae Sedis</taxon>
        <taxon>Thermaerobacter</taxon>
    </lineage>
</organism>
<comment type="similarity">
    <text evidence="2">Belongs to the PdxA family. PdxA2 subfamily.</text>
</comment>
<comment type="subunit">
    <text evidence="3">Homodimer.</text>
</comment>
<dbReference type="EC" id="1.1.1.262" evidence="7"/>
<evidence type="ECO:0000313" key="8">
    <source>
        <dbReference type="Proteomes" id="UP001304683"/>
    </source>
</evidence>
<gene>
    <name evidence="7" type="primary">pdxA</name>
    <name evidence="7" type="ORF">Q5761_10310</name>
</gene>
<reference evidence="7 8" key="1">
    <citation type="submission" date="2023-08" db="EMBL/GenBank/DDBJ databases">
        <title>Genome sequence of Thermaerobacter compostii strain Ins1, a spore-forming filamentous bacterium isolated from a deep geothermal reservoir.</title>
        <authorList>
            <person name="Bregnard D."/>
            <person name="Gonzalez D."/>
            <person name="Junier P."/>
        </authorList>
    </citation>
    <scope>NUCLEOTIDE SEQUENCE [LARGE SCALE GENOMIC DNA]</scope>
    <source>
        <strain evidence="7 8">Ins1</strain>
    </source>
</reference>
<dbReference type="PANTHER" id="PTHR30004">
    <property type="entry name" value="4-HYDROXYTHREONINE-4-PHOSPHATE DEHYDROGENASE"/>
    <property type="match status" value="1"/>
</dbReference>
<evidence type="ECO:0000256" key="3">
    <source>
        <dbReference type="ARBA" id="ARBA00011738"/>
    </source>
</evidence>
<dbReference type="PANTHER" id="PTHR30004:SF6">
    <property type="entry name" value="D-THREONATE 4-PHOSPHATE DEHYDROGENASE"/>
    <property type="match status" value="1"/>
</dbReference>
<dbReference type="Gene3D" id="3.40.718.10">
    <property type="entry name" value="Isopropylmalate Dehydrogenase"/>
    <property type="match status" value="1"/>
</dbReference>
<keyword evidence="5 7" id="KW-0560">Oxidoreductase</keyword>
<dbReference type="RefSeq" id="WP_243123595.1">
    <property type="nucleotide sequence ID" value="NZ_CP132508.1"/>
</dbReference>
<keyword evidence="6" id="KW-0520">NAD</keyword>
<sequence length="366" mass="38144">MKVEPRDPAVDAERPLVAVTLGDPAGIGPEIVVKALTDPEVYRVLRPVVIGDRGAVERARALVPDAPAVRMVADPAEGAYAPGTLDLVDLANVPADLPLGRVQAAAGRAAYQFIERAVAWALAGKVDAVATAPIHKEALRAAGVPHIGHTEIFAELTGSPEPLTMFEVAGIRIFFLTRHVALRDALDLIRKDRIVATARAALAHLRALGLAEPRLAVAALNPHAGDGGLLGREEIDEIAPAVEALRREGHRVAGPVPADSVFHLARQGAFDAVLSLYHDQGHIAAKSMDFEGTVSVTLGLPFIRTSVDHGTAFDIAGTGKANAVSMKRAILTAGELARRWATHGSAARAAAGSTAVGPTATVERGG</sequence>
<name>A0ABZ0QNZ9_9FIRM</name>
<dbReference type="Pfam" id="PF04166">
    <property type="entry name" value="PdxA"/>
    <property type="match status" value="1"/>
</dbReference>
<keyword evidence="8" id="KW-1185">Reference proteome</keyword>
<dbReference type="NCBIfam" id="TIGR00557">
    <property type="entry name" value="pdxA"/>
    <property type="match status" value="1"/>
</dbReference>
<proteinExistence type="inferred from homology"/>